<feature type="transmembrane region" description="Helical" evidence="1">
    <location>
        <begin position="47"/>
        <end position="65"/>
    </location>
</feature>
<evidence type="ECO:0000313" key="2">
    <source>
        <dbReference type="EMBL" id="KOO36573.1"/>
    </source>
</evidence>
<evidence type="ECO:0000256" key="1">
    <source>
        <dbReference type="SAM" id="Phobius"/>
    </source>
</evidence>
<keyword evidence="2" id="KW-0167">Capsid protein</keyword>
<protein>
    <submittedName>
        <fullName evidence="2">Spore coat protein</fullName>
    </submittedName>
</protein>
<keyword evidence="2" id="KW-0946">Virion</keyword>
<proteinExistence type="predicted"/>
<feature type="transmembrane region" description="Helical" evidence="1">
    <location>
        <begin position="6"/>
        <end position="27"/>
    </location>
</feature>
<dbReference type="PATRIC" id="fig|136160.3.peg.25"/>
<dbReference type="AlphaFoldDB" id="A0A0M0KDS8"/>
<name>A0A0M0KDS8_ALKHA</name>
<feature type="transmembrane region" description="Helical" evidence="1">
    <location>
        <begin position="71"/>
        <end position="88"/>
    </location>
</feature>
<dbReference type="OMA" id="FYTMLAM"/>
<comment type="caution">
    <text evidence="2">The sequence shown here is derived from an EMBL/GenBank/DDBJ whole genome shotgun (WGS) entry which is preliminary data.</text>
</comment>
<keyword evidence="1" id="KW-1133">Transmembrane helix</keyword>
<reference evidence="2" key="1">
    <citation type="submission" date="2015-08" db="EMBL/GenBank/DDBJ databases">
        <title>Complete DNA Sequence of Pseudomonas syringae pv. actinidiae, the Causal Agent of Kiwifruit Canker Disease.</title>
        <authorList>
            <person name="Rikkerink E.H.A."/>
            <person name="Fineran P.C."/>
        </authorList>
    </citation>
    <scope>NUCLEOTIDE SEQUENCE</scope>
    <source>
        <strain evidence="2">DSM 13666</strain>
    </source>
</reference>
<keyword evidence="1" id="KW-0472">Membrane</keyword>
<accession>A0A0M0KDS8</accession>
<dbReference type="Pfam" id="PF09578">
    <property type="entry name" value="Spore_YabQ"/>
    <property type="match status" value="1"/>
</dbReference>
<dbReference type="InterPro" id="IPR019074">
    <property type="entry name" value="YabQ"/>
</dbReference>
<feature type="transmembrane region" description="Helical" evidence="1">
    <location>
        <begin position="128"/>
        <end position="152"/>
    </location>
</feature>
<keyword evidence="1" id="KW-0812">Transmembrane</keyword>
<organism evidence="2">
    <name type="scientific">Halalkalibacterium halodurans</name>
    <name type="common">Bacillus halodurans</name>
    <dbReference type="NCBI Taxonomy" id="86665"/>
    <lineage>
        <taxon>Bacteria</taxon>
        <taxon>Bacillati</taxon>
        <taxon>Bacillota</taxon>
        <taxon>Bacilli</taxon>
        <taxon>Bacillales</taxon>
        <taxon>Bacillaceae</taxon>
        <taxon>Halalkalibacterium (ex Joshi et al. 2022)</taxon>
    </lineage>
</organism>
<dbReference type="NCBIfam" id="TIGR02893">
    <property type="entry name" value="spore_yabQ"/>
    <property type="match status" value="1"/>
</dbReference>
<gene>
    <name evidence="2" type="ORF">AMD02_17690</name>
</gene>
<dbReference type="GeneID" id="87595599"/>
<dbReference type="RefSeq" id="WP_010896259.1">
    <property type="nucleotide sequence ID" value="NZ_CP040441.1"/>
</dbReference>
<accession>A0A4Y7WYH4</accession>
<dbReference type="EMBL" id="LILD01000009">
    <property type="protein sequence ID" value="KOO36573.1"/>
    <property type="molecule type" value="Genomic_DNA"/>
</dbReference>
<sequence>MSLTIQFYTMLSMAAMGVWLGAAIDTYHRFSKRRRMLFHWLEFINDVLFWLIQGLILFYVLLQVNQGEIRFYIFLAILCGYAAYQALFRQVYQKLLERGIQFVLALYRFGRKMIHIFFVSPIKWLLNLLYRLCMMIISAVLSIFYFLLNLIWKPIFWGLKVVYRLLGIQKLINKIQSTTFFQKGKGFWKKLWKWIQKE</sequence>